<sequence length="75" mass="8105">MVLLRVEFTLQPTITSGPVRSYRTLSPLPTRGLAVSSLLHLSWTHAPQPLAGTLPCGARTFLPLIIFVTGSDYLG</sequence>
<dbReference type="EMBL" id="BJUM01000005">
    <property type="protein sequence ID" value="GEK53832.1"/>
    <property type="molecule type" value="Genomic_DNA"/>
</dbReference>
<proteinExistence type="predicted"/>
<evidence type="ECO:0000313" key="1">
    <source>
        <dbReference type="EMBL" id="GEK53832.1"/>
    </source>
</evidence>
<protein>
    <submittedName>
        <fullName evidence="1">Uncharacterized protein</fullName>
    </submittedName>
</protein>
<name>A0A510XS38_9GAMM</name>
<reference evidence="1 2" key="1">
    <citation type="submission" date="2019-07" db="EMBL/GenBank/DDBJ databases">
        <title>Whole genome shotgun sequence of Pseudoalteromonas espejiana NBRC 102222.</title>
        <authorList>
            <person name="Hosoyama A."/>
            <person name="Uohara A."/>
            <person name="Ohji S."/>
            <person name="Ichikawa N."/>
        </authorList>
    </citation>
    <scope>NUCLEOTIDE SEQUENCE [LARGE SCALE GENOMIC DNA]</scope>
    <source>
        <strain evidence="1 2">NBRC 102222</strain>
    </source>
</reference>
<evidence type="ECO:0000313" key="2">
    <source>
        <dbReference type="Proteomes" id="UP000321419"/>
    </source>
</evidence>
<dbReference type="Proteomes" id="UP000321419">
    <property type="component" value="Unassembled WGS sequence"/>
</dbReference>
<dbReference type="AntiFam" id="ANF00041">
    <property type="entry name" value="Antisense to RNaseP"/>
</dbReference>
<dbReference type="AlphaFoldDB" id="A0A510XS38"/>
<comment type="caution">
    <text evidence="1">The sequence shown here is derived from an EMBL/GenBank/DDBJ whole genome shotgun (WGS) entry which is preliminary data.</text>
</comment>
<organism evidence="1 2">
    <name type="scientific">Pseudoalteromonas espejiana</name>
    <dbReference type="NCBI Taxonomy" id="28107"/>
    <lineage>
        <taxon>Bacteria</taxon>
        <taxon>Pseudomonadati</taxon>
        <taxon>Pseudomonadota</taxon>
        <taxon>Gammaproteobacteria</taxon>
        <taxon>Alteromonadales</taxon>
        <taxon>Pseudoalteromonadaceae</taxon>
        <taxon>Pseudoalteromonas</taxon>
    </lineage>
</organism>
<gene>
    <name evidence="1" type="ORF">PES01_06770</name>
</gene>
<keyword evidence="2" id="KW-1185">Reference proteome</keyword>
<accession>A0A510XS38</accession>